<dbReference type="PANTHER" id="PTHR42060:SF1">
    <property type="entry name" value="NHL REPEAT-CONTAINING PROTEIN"/>
    <property type="match status" value="1"/>
</dbReference>
<dbReference type="EMBL" id="CAJVPA010000110">
    <property type="protein sequence ID" value="CAG8329771.1"/>
    <property type="molecule type" value="Genomic_DNA"/>
</dbReference>
<proteinExistence type="predicted"/>
<evidence type="ECO:0000313" key="2">
    <source>
        <dbReference type="EMBL" id="CAG8329771.1"/>
    </source>
</evidence>
<dbReference type="InterPro" id="IPR011042">
    <property type="entry name" value="6-blade_b-propeller_TolB-like"/>
</dbReference>
<dbReference type="OrthoDB" id="9977941at2759"/>
<feature type="chain" id="PRO_5040968127" description="Six-bladed beta-propeller, TolB-like protein" evidence="1">
    <location>
        <begin position="20"/>
        <end position="316"/>
    </location>
</feature>
<evidence type="ECO:0000313" key="3">
    <source>
        <dbReference type="Proteomes" id="UP001152646"/>
    </source>
</evidence>
<comment type="caution">
    <text evidence="2">The sequence shown here is derived from an EMBL/GenBank/DDBJ whole genome shotgun (WGS) entry which is preliminary data.</text>
</comment>
<dbReference type="AlphaFoldDB" id="A0A9W4IQZ4"/>
<reference evidence="2" key="1">
    <citation type="submission" date="2021-07" db="EMBL/GenBank/DDBJ databases">
        <authorList>
            <person name="Branca A.L. A."/>
        </authorList>
    </citation>
    <scope>NUCLEOTIDE SEQUENCE</scope>
</reference>
<dbReference type="PANTHER" id="PTHR42060">
    <property type="entry name" value="NHL REPEAT-CONTAINING PROTEIN-RELATED"/>
    <property type="match status" value="1"/>
</dbReference>
<sequence>MAAFVRFLIFLLQILPALGSVHFPNTRELYRFPNGTWLENIAVRPNGNLLIADATTSSLWEIKPSTDTTHSSPDLVHRFEAATVGGIAELAPDTYAVIVSNSVWRIDLSQHAHIPPPVRIADIISAGFLNGVAALDEGNAVVISDSELGLVWYLNIQSGNYSILHRHETMEANSDLGILIGVNGLKILHDYMYYSNSPKQIFCRVRIDTRTGRALGPYEIISHDTLADDFAVDSWGIEYLASPTNNEIIKVYPDGSHEVVAGSKNSRELMSVTAAALGRTQSDRHVLYVTTGGETEHAVNTTASLGGKVMAVLVDS</sequence>
<accession>A0A9W4IQZ4</accession>
<evidence type="ECO:0008006" key="4">
    <source>
        <dbReference type="Google" id="ProtNLM"/>
    </source>
</evidence>
<organism evidence="2 3">
    <name type="scientific">Penicillium salamii</name>
    <dbReference type="NCBI Taxonomy" id="1612424"/>
    <lineage>
        <taxon>Eukaryota</taxon>
        <taxon>Fungi</taxon>
        <taxon>Dikarya</taxon>
        <taxon>Ascomycota</taxon>
        <taxon>Pezizomycotina</taxon>
        <taxon>Eurotiomycetes</taxon>
        <taxon>Eurotiomycetidae</taxon>
        <taxon>Eurotiales</taxon>
        <taxon>Aspergillaceae</taxon>
        <taxon>Penicillium</taxon>
    </lineage>
</organism>
<protein>
    <recommendedName>
        <fullName evidence="4">Six-bladed beta-propeller, TolB-like protein</fullName>
    </recommendedName>
</protein>
<dbReference type="Gene3D" id="2.120.10.30">
    <property type="entry name" value="TolB, C-terminal domain"/>
    <property type="match status" value="1"/>
</dbReference>
<dbReference type="SUPFAM" id="SSF63829">
    <property type="entry name" value="Calcium-dependent phosphotriesterase"/>
    <property type="match status" value="1"/>
</dbReference>
<dbReference type="Proteomes" id="UP001152646">
    <property type="component" value="Unassembled WGS sequence"/>
</dbReference>
<keyword evidence="1" id="KW-0732">Signal</keyword>
<evidence type="ECO:0000256" key="1">
    <source>
        <dbReference type="SAM" id="SignalP"/>
    </source>
</evidence>
<dbReference type="InterPro" id="IPR052998">
    <property type="entry name" value="Hetero-Diels-Alderase-like"/>
</dbReference>
<gene>
    <name evidence="2" type="ORF">PSALAMII_LOCUS2603</name>
</gene>
<name>A0A9W4IQZ4_9EURO</name>
<feature type="signal peptide" evidence="1">
    <location>
        <begin position="1"/>
        <end position="19"/>
    </location>
</feature>